<dbReference type="Proteomes" id="UP000217076">
    <property type="component" value="Unassembled WGS sequence"/>
</dbReference>
<dbReference type="STRING" id="83401.SAMN05421742_11152"/>
<dbReference type="PANTHER" id="PTHR37164:SF1">
    <property type="entry name" value="BACTERIOHEMERYTHRIN"/>
    <property type="match status" value="1"/>
</dbReference>
<accession>A0A1G8EVN5</accession>
<dbReference type="NCBIfam" id="NF033749">
    <property type="entry name" value="bact_hemeryth"/>
    <property type="match status" value="1"/>
</dbReference>
<dbReference type="Gene3D" id="1.20.120.50">
    <property type="entry name" value="Hemerythrin-like"/>
    <property type="match status" value="1"/>
</dbReference>
<dbReference type="Pfam" id="PF01814">
    <property type="entry name" value="Hemerythrin"/>
    <property type="match status" value="1"/>
</dbReference>
<organism evidence="6 7">
    <name type="scientific">Roseospirillum parvum</name>
    <dbReference type="NCBI Taxonomy" id="83401"/>
    <lineage>
        <taxon>Bacteria</taxon>
        <taxon>Pseudomonadati</taxon>
        <taxon>Pseudomonadota</taxon>
        <taxon>Alphaproteobacteria</taxon>
        <taxon>Rhodospirillales</taxon>
        <taxon>Rhodospirillaceae</taxon>
        <taxon>Roseospirillum</taxon>
    </lineage>
</organism>
<dbReference type="InterPro" id="IPR012312">
    <property type="entry name" value="Hemerythrin-like"/>
</dbReference>
<keyword evidence="2" id="KW-0561">Oxygen transport</keyword>
<keyword evidence="3" id="KW-0479">Metal-binding</keyword>
<keyword evidence="7" id="KW-1185">Reference proteome</keyword>
<dbReference type="PANTHER" id="PTHR37164">
    <property type="entry name" value="BACTERIOHEMERYTHRIN"/>
    <property type="match status" value="1"/>
</dbReference>
<keyword evidence="4" id="KW-0408">Iron</keyword>
<dbReference type="GO" id="GO:0005344">
    <property type="term" value="F:oxygen carrier activity"/>
    <property type="evidence" value="ECO:0007669"/>
    <property type="project" value="UniProtKB-KW"/>
</dbReference>
<dbReference type="InterPro" id="IPR035938">
    <property type="entry name" value="Hemerythrin-like_sf"/>
</dbReference>
<sequence length="142" mass="16010">MSFLTWHQGLSVGHAALDFDHQTLINLINHLHETLTRGSDDQVIGTTIAALEHYVEAHFAREEAIMADAGYPDLEQHRRVHDEIRRVVADIADLHARAPRDLNHAEVLRFLKIWLLSHIQKADMRYAPYLAASDGDSPDSSG</sequence>
<reference evidence="7" key="1">
    <citation type="submission" date="2016-10" db="EMBL/GenBank/DDBJ databases">
        <authorList>
            <person name="Varghese N."/>
            <person name="Submissions S."/>
        </authorList>
    </citation>
    <scope>NUCLEOTIDE SEQUENCE [LARGE SCALE GENOMIC DNA]</scope>
    <source>
        <strain evidence="7">930I</strain>
    </source>
</reference>
<evidence type="ECO:0000256" key="2">
    <source>
        <dbReference type="ARBA" id="ARBA00022621"/>
    </source>
</evidence>
<name>A0A1G8EVN5_9PROT</name>
<proteinExistence type="inferred from homology"/>
<dbReference type="GO" id="GO:0046872">
    <property type="term" value="F:metal ion binding"/>
    <property type="evidence" value="ECO:0007669"/>
    <property type="project" value="UniProtKB-KW"/>
</dbReference>
<dbReference type="SUPFAM" id="SSF47188">
    <property type="entry name" value="Hemerythrin-like"/>
    <property type="match status" value="1"/>
</dbReference>
<evidence type="ECO:0000313" key="6">
    <source>
        <dbReference type="EMBL" id="SDH73857.1"/>
    </source>
</evidence>
<evidence type="ECO:0000259" key="5">
    <source>
        <dbReference type="Pfam" id="PF01814"/>
    </source>
</evidence>
<dbReference type="InterPro" id="IPR050669">
    <property type="entry name" value="Hemerythrin"/>
</dbReference>
<dbReference type="InterPro" id="IPR016131">
    <property type="entry name" value="Haemerythrin_Fe_BS"/>
</dbReference>
<comment type="similarity">
    <text evidence="1">Belongs to the hemerythrin family.</text>
</comment>
<dbReference type="NCBIfam" id="TIGR02481">
    <property type="entry name" value="hemeryth_dom"/>
    <property type="match status" value="1"/>
</dbReference>
<dbReference type="CDD" id="cd12107">
    <property type="entry name" value="Hemerythrin"/>
    <property type="match status" value="1"/>
</dbReference>
<keyword evidence="2" id="KW-0813">Transport</keyword>
<protein>
    <submittedName>
        <fullName evidence="6">Methyl-accepting chemotaxis protein/hemerythrin</fullName>
    </submittedName>
</protein>
<dbReference type="AlphaFoldDB" id="A0A1G8EVN5"/>
<feature type="domain" description="Hemerythrin-like" evidence="5">
    <location>
        <begin position="14"/>
        <end position="130"/>
    </location>
</feature>
<evidence type="ECO:0000256" key="4">
    <source>
        <dbReference type="ARBA" id="ARBA00023004"/>
    </source>
</evidence>
<dbReference type="PROSITE" id="PS00550">
    <property type="entry name" value="HEMERYTHRINS"/>
    <property type="match status" value="1"/>
</dbReference>
<dbReference type="EMBL" id="FNCV01000011">
    <property type="protein sequence ID" value="SDH73857.1"/>
    <property type="molecule type" value="Genomic_DNA"/>
</dbReference>
<dbReference type="RefSeq" id="WP_092621222.1">
    <property type="nucleotide sequence ID" value="NZ_FNCV01000011.1"/>
</dbReference>
<gene>
    <name evidence="6" type="ORF">SAMN05421742_11152</name>
</gene>
<dbReference type="OrthoDB" id="7305302at2"/>
<evidence type="ECO:0000256" key="3">
    <source>
        <dbReference type="ARBA" id="ARBA00022723"/>
    </source>
</evidence>
<evidence type="ECO:0000256" key="1">
    <source>
        <dbReference type="ARBA" id="ARBA00010587"/>
    </source>
</evidence>
<evidence type="ECO:0000313" key="7">
    <source>
        <dbReference type="Proteomes" id="UP000217076"/>
    </source>
</evidence>
<dbReference type="InterPro" id="IPR012827">
    <property type="entry name" value="Hemerythrin_metal-bd"/>
</dbReference>